<dbReference type="Pfam" id="PF00649">
    <property type="entry name" value="Copper-fist"/>
    <property type="match status" value="1"/>
</dbReference>
<comment type="caution">
    <text evidence="3">The sequence shown here is derived from an EMBL/GenBank/DDBJ whole genome shotgun (WGS) entry which is preliminary data.</text>
</comment>
<dbReference type="GO" id="GO:0005507">
    <property type="term" value="F:copper ion binding"/>
    <property type="evidence" value="ECO:0007669"/>
    <property type="project" value="InterPro"/>
</dbReference>
<evidence type="ECO:0000256" key="1">
    <source>
        <dbReference type="SAM" id="MobiDB-lite"/>
    </source>
</evidence>
<organism evidence="3 4">
    <name type="scientific">Fusarium longipes</name>
    <dbReference type="NCBI Taxonomy" id="694270"/>
    <lineage>
        <taxon>Eukaryota</taxon>
        <taxon>Fungi</taxon>
        <taxon>Dikarya</taxon>
        <taxon>Ascomycota</taxon>
        <taxon>Pezizomycotina</taxon>
        <taxon>Sordariomycetes</taxon>
        <taxon>Hypocreomycetidae</taxon>
        <taxon>Hypocreales</taxon>
        <taxon>Nectriaceae</taxon>
        <taxon>Fusarium</taxon>
    </lineage>
</organism>
<protein>
    <recommendedName>
        <fullName evidence="2">Copper-fist domain-containing protein</fullName>
    </recommendedName>
</protein>
<accession>A0A395T974</accession>
<evidence type="ECO:0000313" key="3">
    <source>
        <dbReference type="EMBL" id="RGP81248.1"/>
    </source>
</evidence>
<dbReference type="GO" id="GO:0003700">
    <property type="term" value="F:DNA-binding transcription factor activity"/>
    <property type="evidence" value="ECO:0007669"/>
    <property type="project" value="InterPro"/>
</dbReference>
<dbReference type="Proteomes" id="UP000266234">
    <property type="component" value="Unassembled WGS sequence"/>
</dbReference>
<dbReference type="SUPFAM" id="SSF57879">
    <property type="entry name" value="Zinc domain conserved in yeast copper-regulated transcription factors"/>
    <property type="match status" value="1"/>
</dbReference>
<reference evidence="3 4" key="1">
    <citation type="journal article" date="2018" name="PLoS Pathog.">
        <title>Evolution of structural diversity of trichothecenes, a family of toxins produced by plant pathogenic and entomopathogenic fungi.</title>
        <authorList>
            <person name="Proctor R.H."/>
            <person name="McCormick S.P."/>
            <person name="Kim H.S."/>
            <person name="Cardoza R.E."/>
            <person name="Stanley A.M."/>
            <person name="Lindo L."/>
            <person name="Kelly A."/>
            <person name="Brown D.W."/>
            <person name="Lee T."/>
            <person name="Vaughan M.M."/>
            <person name="Alexander N.J."/>
            <person name="Busman M."/>
            <person name="Gutierrez S."/>
        </authorList>
    </citation>
    <scope>NUCLEOTIDE SEQUENCE [LARGE SCALE GENOMIC DNA]</scope>
    <source>
        <strain evidence="3 4">NRRL 20695</strain>
    </source>
</reference>
<dbReference type="Gene3D" id="3.90.430.10">
    <property type="entry name" value="Copper fist DNA-binding domain"/>
    <property type="match status" value="1"/>
</dbReference>
<feature type="region of interest" description="Disordered" evidence="1">
    <location>
        <begin position="48"/>
        <end position="99"/>
    </location>
</feature>
<dbReference type="GO" id="GO:0003677">
    <property type="term" value="F:DNA binding"/>
    <property type="evidence" value="ECO:0007669"/>
    <property type="project" value="InterPro"/>
</dbReference>
<evidence type="ECO:0000313" key="4">
    <source>
        <dbReference type="Proteomes" id="UP000266234"/>
    </source>
</evidence>
<dbReference type="EMBL" id="PXOG01000012">
    <property type="protein sequence ID" value="RGP81248.1"/>
    <property type="molecule type" value="Genomic_DNA"/>
</dbReference>
<feature type="compositionally biased region" description="Polar residues" evidence="1">
    <location>
        <begin position="87"/>
        <end position="99"/>
    </location>
</feature>
<dbReference type="OrthoDB" id="5086233at2759"/>
<name>A0A395T974_9HYPO</name>
<keyword evidence="4" id="KW-1185">Reference proteome</keyword>
<dbReference type="AlphaFoldDB" id="A0A395T974"/>
<feature type="domain" description="Copper-fist" evidence="2">
    <location>
        <begin position="20"/>
        <end position="55"/>
    </location>
</feature>
<proteinExistence type="predicted"/>
<evidence type="ECO:0000259" key="2">
    <source>
        <dbReference type="PROSITE" id="PS50073"/>
    </source>
</evidence>
<dbReference type="GO" id="GO:0005634">
    <property type="term" value="C:nucleus"/>
    <property type="evidence" value="ECO:0007669"/>
    <property type="project" value="InterPro"/>
</dbReference>
<dbReference type="PROSITE" id="PS50073">
    <property type="entry name" value="COPPER_FIST_2"/>
    <property type="match status" value="1"/>
</dbReference>
<dbReference type="InterPro" id="IPR001083">
    <property type="entry name" value="Cu_fist_DNA-bd_dom"/>
</dbReference>
<gene>
    <name evidence="3" type="ORF">FLONG3_630</name>
</gene>
<sequence length="207" mass="22765">MTKVNKDADGNTIYRKDNLGRKIACARCVNGHRSSNCKDWHTEGVRVIDGVGRKRGSKNVPKDAPGPTRREKKDAHRRANPVPRAPVQNQLPQTTVEAQPANLQVPTWYGQAGMDPGVNPGMYGYLNASPVFDIPHNVVEAIPQTLVAPTVPALQHPDHFLAGDQLSVTLPEDIQLPMEANYGVWPLGFVAGVRPASQNQSQYDDFW</sequence>
<dbReference type="InterPro" id="IPR036395">
    <property type="entry name" value="Cu_fist_DNA-bd_dom_sf"/>
</dbReference>